<accession>A0AAD5SCG6</accession>
<evidence type="ECO:0008006" key="4">
    <source>
        <dbReference type="Google" id="ProtNLM"/>
    </source>
</evidence>
<evidence type="ECO:0000256" key="1">
    <source>
        <dbReference type="SAM" id="MobiDB-lite"/>
    </source>
</evidence>
<dbReference type="InterPro" id="IPR032727">
    <property type="entry name" value="CLAMP"/>
</dbReference>
<dbReference type="Pfam" id="PF14769">
    <property type="entry name" value="CLAMP"/>
    <property type="match status" value="1"/>
</dbReference>
<dbReference type="PANTHER" id="PTHR28457:SF1">
    <property type="entry name" value="CILIA- AND FLAGELLA-ASSOCIATED PROTEIN 119"/>
    <property type="match status" value="1"/>
</dbReference>
<evidence type="ECO:0000313" key="2">
    <source>
        <dbReference type="EMBL" id="KAJ3050637.1"/>
    </source>
</evidence>
<dbReference type="Proteomes" id="UP001212841">
    <property type="component" value="Unassembled WGS sequence"/>
</dbReference>
<evidence type="ECO:0000313" key="3">
    <source>
        <dbReference type="Proteomes" id="UP001212841"/>
    </source>
</evidence>
<organism evidence="2 3">
    <name type="scientific">Rhizophlyctis rosea</name>
    <dbReference type="NCBI Taxonomy" id="64517"/>
    <lineage>
        <taxon>Eukaryota</taxon>
        <taxon>Fungi</taxon>
        <taxon>Fungi incertae sedis</taxon>
        <taxon>Chytridiomycota</taxon>
        <taxon>Chytridiomycota incertae sedis</taxon>
        <taxon>Chytridiomycetes</taxon>
        <taxon>Rhizophlyctidales</taxon>
        <taxon>Rhizophlyctidaceae</taxon>
        <taxon>Rhizophlyctis</taxon>
    </lineage>
</organism>
<protein>
    <recommendedName>
        <fullName evidence="4">Coiled-coil domain-containing protein 189</fullName>
    </recommendedName>
</protein>
<feature type="compositionally biased region" description="Basic and acidic residues" evidence="1">
    <location>
        <begin position="285"/>
        <end position="303"/>
    </location>
</feature>
<dbReference type="PANTHER" id="PTHR28457">
    <property type="entry name" value="COILED-COIL DOMAIN-CONTAINING PROTEIN 189"/>
    <property type="match status" value="1"/>
</dbReference>
<sequence length="315" mass="35657">MQLIRRDLSMRQIYDFNSIKSPQDALKYLETATHTDQQADDRNLILLDFYYYNLDFAKEQKFTPEQTSVFFSIMKETFLHSIASPFIHLQKDYQFFKDLLLQHCIYRPPYSQKVFSFNEMKIVNEYAMKTHYLMYKYAFTKKMRLDITAESVAEAATAAAAAAAEGKEGAGGEVLEQEVKAPSEPVQPDPKEEPTTAVQPQEPKPEPSAQAQPPQKDEKPSKQPESEKEAPEPTPEPPHLTPQEIAAQELQKLIHQTLSTKLDDLRSSLLSKMQAQEDQISAKLKRLEDKSGAGGEDEKEKKSAGAGGKEKGKKK</sequence>
<feature type="compositionally biased region" description="Basic and acidic residues" evidence="1">
    <location>
        <begin position="215"/>
        <end position="231"/>
    </location>
</feature>
<reference evidence="2" key="1">
    <citation type="submission" date="2020-05" db="EMBL/GenBank/DDBJ databases">
        <title>Phylogenomic resolution of chytrid fungi.</title>
        <authorList>
            <person name="Stajich J.E."/>
            <person name="Amses K."/>
            <person name="Simmons R."/>
            <person name="Seto K."/>
            <person name="Myers J."/>
            <person name="Bonds A."/>
            <person name="Quandt C.A."/>
            <person name="Barry K."/>
            <person name="Liu P."/>
            <person name="Grigoriev I."/>
            <person name="Longcore J.E."/>
            <person name="James T.Y."/>
        </authorList>
    </citation>
    <scope>NUCLEOTIDE SEQUENCE</scope>
    <source>
        <strain evidence="2">JEL0318</strain>
    </source>
</reference>
<feature type="region of interest" description="Disordered" evidence="1">
    <location>
        <begin position="281"/>
        <end position="315"/>
    </location>
</feature>
<gene>
    <name evidence="2" type="ORF">HK097_008375</name>
</gene>
<name>A0AAD5SCG6_9FUNG</name>
<comment type="caution">
    <text evidence="2">The sequence shown here is derived from an EMBL/GenBank/DDBJ whole genome shotgun (WGS) entry which is preliminary data.</text>
</comment>
<feature type="region of interest" description="Disordered" evidence="1">
    <location>
        <begin position="178"/>
        <end position="246"/>
    </location>
</feature>
<dbReference type="AlphaFoldDB" id="A0AAD5SCG6"/>
<keyword evidence="3" id="KW-1185">Reference proteome</keyword>
<proteinExistence type="predicted"/>
<dbReference type="EMBL" id="JADGJD010000490">
    <property type="protein sequence ID" value="KAJ3050637.1"/>
    <property type="molecule type" value="Genomic_DNA"/>
</dbReference>